<feature type="transmembrane region" description="Helical" evidence="6">
    <location>
        <begin position="324"/>
        <end position="342"/>
    </location>
</feature>
<reference evidence="7" key="1">
    <citation type="submission" date="2020-09" db="EMBL/GenBank/DDBJ databases">
        <authorList>
            <person name="Kim M.K."/>
        </authorList>
    </citation>
    <scope>NUCLEOTIDE SEQUENCE</scope>
    <source>
        <strain evidence="7">BT702</strain>
    </source>
</reference>
<feature type="transmembrane region" description="Helical" evidence="6">
    <location>
        <begin position="60"/>
        <end position="79"/>
    </location>
</feature>
<accession>A0A927AMZ8</accession>
<sequence length="443" mass="48150">MNPSSLSGRSWLVLSESQLLRYVAFFYLYVMQGIPAGFALTALTNYLTAEGVNPSSIGSFAAVVGLPWAFQFVWGPVIDRFQQSAMGRRKPWVLGAQCLAFLASLGILFVPNPIGNVATLAWFFFGHSVFAGIQDASVDAMAISIIPHSERGRVNAFMRAGFLIGTGVGAAVFSQILRTNGFQAAALTQSLCLLSLTVLTFFIRERPQDQLLPSFGRKSVSIFHPIPAKTITAGNTYPTDFRWLFIELFRGLFSRNSLLLFGSAVAAYISISLFLRAYNYHLIQKLGWSDTSVSLLTGTYGMIVATLVALAGGFVADRIGPKRLLVFVLGLVATYLLTFNSLSEFWTRHDVAQMGLVSLYFMDPSISVAAMPVLMTLCRKGVEGSQFTTYMAFVNLSDIAGSYLAGHALNYVQVPTIGLFAGGLALTATLVTLIILRRQGTNV</sequence>
<protein>
    <submittedName>
        <fullName evidence="7">MFS transporter</fullName>
    </submittedName>
</protein>
<dbReference type="PANTHER" id="PTHR12778:SF10">
    <property type="entry name" value="MAJOR FACILITATOR SUPERFAMILY DOMAIN-CONTAINING PROTEIN 3"/>
    <property type="match status" value="1"/>
</dbReference>
<dbReference type="Gene3D" id="1.20.1250.20">
    <property type="entry name" value="MFS general substrate transporter like domains"/>
    <property type="match status" value="2"/>
</dbReference>
<evidence type="ECO:0000256" key="1">
    <source>
        <dbReference type="ARBA" id="ARBA00004141"/>
    </source>
</evidence>
<feature type="transmembrane region" description="Helical" evidence="6">
    <location>
        <begin position="258"/>
        <end position="278"/>
    </location>
</feature>
<dbReference type="InterPro" id="IPR036259">
    <property type="entry name" value="MFS_trans_sf"/>
</dbReference>
<comment type="subcellular location">
    <subcellularLocation>
        <location evidence="1">Membrane</location>
        <topology evidence="1">Multi-pass membrane protein</topology>
    </subcellularLocation>
</comment>
<evidence type="ECO:0000256" key="6">
    <source>
        <dbReference type="SAM" id="Phobius"/>
    </source>
</evidence>
<evidence type="ECO:0000256" key="2">
    <source>
        <dbReference type="ARBA" id="ARBA00022448"/>
    </source>
</evidence>
<feature type="transmembrane region" description="Helical" evidence="6">
    <location>
        <begin position="182"/>
        <end position="203"/>
    </location>
</feature>
<dbReference type="GO" id="GO:0016020">
    <property type="term" value="C:membrane"/>
    <property type="evidence" value="ECO:0007669"/>
    <property type="project" value="UniProtKB-SubCell"/>
</dbReference>
<proteinExistence type="predicted"/>
<feature type="transmembrane region" description="Helical" evidence="6">
    <location>
        <begin position="417"/>
        <end position="436"/>
    </location>
</feature>
<feature type="transmembrane region" description="Helical" evidence="6">
    <location>
        <begin position="122"/>
        <end position="145"/>
    </location>
</feature>
<feature type="transmembrane region" description="Helical" evidence="6">
    <location>
        <begin position="20"/>
        <end position="40"/>
    </location>
</feature>
<keyword evidence="4 6" id="KW-1133">Transmembrane helix</keyword>
<evidence type="ECO:0000313" key="8">
    <source>
        <dbReference type="Proteomes" id="UP000598820"/>
    </source>
</evidence>
<dbReference type="SUPFAM" id="SSF103473">
    <property type="entry name" value="MFS general substrate transporter"/>
    <property type="match status" value="1"/>
</dbReference>
<comment type="caution">
    <text evidence="7">The sequence shown here is derived from an EMBL/GenBank/DDBJ whole genome shotgun (WGS) entry which is preliminary data.</text>
</comment>
<dbReference type="InterPro" id="IPR004752">
    <property type="entry name" value="AmpG_permease/AT-1"/>
</dbReference>
<dbReference type="Proteomes" id="UP000598820">
    <property type="component" value="Unassembled WGS sequence"/>
</dbReference>
<dbReference type="PANTHER" id="PTHR12778">
    <property type="entry name" value="SOLUTE CARRIER FAMILY 33 ACETYL-COA TRANSPORTER -RELATED"/>
    <property type="match status" value="1"/>
</dbReference>
<feature type="transmembrane region" description="Helical" evidence="6">
    <location>
        <begin position="387"/>
        <end position="405"/>
    </location>
</feature>
<dbReference type="InterPro" id="IPR011701">
    <property type="entry name" value="MFS"/>
</dbReference>
<dbReference type="EMBL" id="JACWZY010000006">
    <property type="protein sequence ID" value="MBD2700814.1"/>
    <property type="molecule type" value="Genomic_DNA"/>
</dbReference>
<evidence type="ECO:0000256" key="5">
    <source>
        <dbReference type="ARBA" id="ARBA00023136"/>
    </source>
</evidence>
<feature type="transmembrane region" description="Helical" evidence="6">
    <location>
        <begin position="157"/>
        <end position="176"/>
    </location>
</feature>
<feature type="transmembrane region" description="Helical" evidence="6">
    <location>
        <begin position="91"/>
        <end position="110"/>
    </location>
</feature>
<evidence type="ECO:0000313" key="7">
    <source>
        <dbReference type="EMBL" id="MBD2700814.1"/>
    </source>
</evidence>
<feature type="transmembrane region" description="Helical" evidence="6">
    <location>
        <begin position="298"/>
        <end position="317"/>
    </location>
</feature>
<evidence type="ECO:0000256" key="3">
    <source>
        <dbReference type="ARBA" id="ARBA00022692"/>
    </source>
</evidence>
<keyword evidence="2" id="KW-0813">Transport</keyword>
<organism evidence="7 8">
    <name type="scientific">Spirosoma profusum</name>
    <dbReference type="NCBI Taxonomy" id="2771354"/>
    <lineage>
        <taxon>Bacteria</taxon>
        <taxon>Pseudomonadati</taxon>
        <taxon>Bacteroidota</taxon>
        <taxon>Cytophagia</taxon>
        <taxon>Cytophagales</taxon>
        <taxon>Cytophagaceae</taxon>
        <taxon>Spirosoma</taxon>
    </lineage>
</organism>
<feature type="transmembrane region" description="Helical" evidence="6">
    <location>
        <begin position="354"/>
        <end position="375"/>
    </location>
</feature>
<keyword evidence="8" id="KW-1185">Reference proteome</keyword>
<gene>
    <name evidence="7" type="ORF">IC229_09205</name>
</gene>
<name>A0A927AMZ8_9BACT</name>
<evidence type="ECO:0000256" key="4">
    <source>
        <dbReference type="ARBA" id="ARBA00022989"/>
    </source>
</evidence>
<dbReference type="RefSeq" id="WP_190886676.1">
    <property type="nucleotide sequence ID" value="NZ_JACWZY010000006.1"/>
</dbReference>
<dbReference type="GO" id="GO:0022857">
    <property type="term" value="F:transmembrane transporter activity"/>
    <property type="evidence" value="ECO:0007669"/>
    <property type="project" value="InterPro"/>
</dbReference>
<dbReference type="AlphaFoldDB" id="A0A927AMZ8"/>
<keyword evidence="3 6" id="KW-0812">Transmembrane</keyword>
<dbReference type="Pfam" id="PF07690">
    <property type="entry name" value="MFS_1"/>
    <property type="match status" value="1"/>
</dbReference>
<keyword evidence="5 6" id="KW-0472">Membrane</keyword>